<feature type="domain" description="C2H2-type" evidence="7">
    <location>
        <begin position="323"/>
        <end position="350"/>
    </location>
</feature>
<dbReference type="RefSeq" id="XP_026898096.2">
    <property type="nucleotide sequence ID" value="XM_027042295.2"/>
</dbReference>
<feature type="domain" description="C2H2-type" evidence="7">
    <location>
        <begin position="351"/>
        <end position="378"/>
    </location>
</feature>
<dbReference type="CDD" id="cd07765">
    <property type="entry name" value="KRAB_A-box"/>
    <property type="match status" value="1"/>
</dbReference>
<dbReference type="Gene3D" id="3.30.160.60">
    <property type="entry name" value="Classic Zinc Finger"/>
    <property type="match status" value="5"/>
</dbReference>
<evidence type="ECO:0000259" key="8">
    <source>
        <dbReference type="PROSITE" id="PS50805"/>
    </source>
</evidence>
<evidence type="ECO:0000256" key="5">
    <source>
        <dbReference type="PROSITE-ProRule" id="PRU00042"/>
    </source>
</evidence>
<protein>
    <submittedName>
        <fullName evidence="10">Zinc finger protein 658 isoform X1</fullName>
    </submittedName>
</protein>
<dbReference type="Proteomes" id="UP001652583">
    <property type="component" value="Chromosome E3"/>
</dbReference>
<feature type="domain" description="C2H2-type" evidence="7">
    <location>
        <begin position="295"/>
        <end position="322"/>
    </location>
</feature>
<reference evidence="10" key="1">
    <citation type="submission" date="2025-08" db="UniProtKB">
        <authorList>
            <consortium name="RefSeq"/>
        </authorList>
    </citation>
    <scope>IDENTIFICATION</scope>
    <source>
        <tissue evidence="10">Blood</tissue>
    </source>
</reference>
<dbReference type="InterPro" id="IPR001909">
    <property type="entry name" value="KRAB"/>
</dbReference>
<evidence type="ECO:0000256" key="2">
    <source>
        <dbReference type="ARBA" id="ARBA00022737"/>
    </source>
</evidence>
<organism evidence="9 10">
    <name type="scientific">Acinonyx jubatus</name>
    <name type="common">Cheetah</name>
    <dbReference type="NCBI Taxonomy" id="32536"/>
    <lineage>
        <taxon>Eukaryota</taxon>
        <taxon>Metazoa</taxon>
        <taxon>Chordata</taxon>
        <taxon>Craniata</taxon>
        <taxon>Vertebrata</taxon>
        <taxon>Euteleostomi</taxon>
        <taxon>Mammalia</taxon>
        <taxon>Eutheria</taxon>
        <taxon>Laurasiatheria</taxon>
        <taxon>Carnivora</taxon>
        <taxon>Feliformia</taxon>
        <taxon>Felidae</taxon>
        <taxon>Felinae</taxon>
        <taxon>Acinonyx</taxon>
    </lineage>
</organism>
<dbReference type="SMART" id="SM00355">
    <property type="entry name" value="ZnF_C2H2"/>
    <property type="match status" value="5"/>
</dbReference>
<feature type="compositionally biased region" description="Pro residues" evidence="6">
    <location>
        <begin position="271"/>
        <end position="280"/>
    </location>
</feature>
<dbReference type="PROSITE" id="PS00028">
    <property type="entry name" value="ZINC_FINGER_C2H2_1"/>
    <property type="match status" value="5"/>
</dbReference>
<evidence type="ECO:0000313" key="10">
    <source>
        <dbReference type="RefSeq" id="XP_026898096.2"/>
    </source>
</evidence>
<keyword evidence="4" id="KW-0862">Zinc</keyword>
<feature type="domain" description="KRAB" evidence="8">
    <location>
        <begin position="44"/>
        <end position="115"/>
    </location>
</feature>
<feature type="domain" description="C2H2-type" evidence="7">
    <location>
        <begin position="407"/>
        <end position="434"/>
    </location>
</feature>
<dbReference type="PROSITE" id="PS50157">
    <property type="entry name" value="ZINC_FINGER_C2H2_2"/>
    <property type="match status" value="5"/>
</dbReference>
<dbReference type="InterPro" id="IPR013087">
    <property type="entry name" value="Znf_C2H2_type"/>
</dbReference>
<keyword evidence="1" id="KW-0479">Metal-binding</keyword>
<dbReference type="InterPro" id="IPR036051">
    <property type="entry name" value="KRAB_dom_sf"/>
</dbReference>
<evidence type="ECO:0000256" key="1">
    <source>
        <dbReference type="ARBA" id="ARBA00022723"/>
    </source>
</evidence>
<evidence type="ECO:0000256" key="3">
    <source>
        <dbReference type="ARBA" id="ARBA00022771"/>
    </source>
</evidence>
<dbReference type="InterPro" id="IPR036236">
    <property type="entry name" value="Znf_C2H2_sf"/>
</dbReference>
<evidence type="ECO:0000256" key="4">
    <source>
        <dbReference type="ARBA" id="ARBA00022833"/>
    </source>
</evidence>
<evidence type="ECO:0000313" key="9">
    <source>
        <dbReference type="Proteomes" id="UP001652583"/>
    </source>
</evidence>
<evidence type="ECO:0000256" key="6">
    <source>
        <dbReference type="SAM" id="MobiDB-lite"/>
    </source>
</evidence>
<dbReference type="SMART" id="SM00349">
    <property type="entry name" value="KRAB"/>
    <property type="match status" value="1"/>
</dbReference>
<feature type="region of interest" description="Disordered" evidence="6">
    <location>
        <begin position="137"/>
        <end position="167"/>
    </location>
</feature>
<evidence type="ECO:0000259" key="7">
    <source>
        <dbReference type="PROSITE" id="PS50157"/>
    </source>
</evidence>
<dbReference type="Pfam" id="PF01352">
    <property type="entry name" value="KRAB"/>
    <property type="match status" value="1"/>
</dbReference>
<dbReference type="PANTHER" id="PTHR24381">
    <property type="entry name" value="ZINC FINGER PROTEIN"/>
    <property type="match status" value="1"/>
</dbReference>
<proteinExistence type="predicted"/>
<keyword evidence="9" id="KW-1185">Reference proteome</keyword>
<dbReference type="GeneID" id="106984519"/>
<sequence length="436" mass="48750">MPSSLNNLLWGSPKALRALTSEPWLQNSAKYFRFIRHVSFQGSLSFRDVAVGFTRKEWQHLDPTQRTLYRDVMLENYSHLVSVGCQVTKPAVISRLERGQEPWMEEEELVRWSFPEAILQVDGHAGRPREHQATLLRSGAFLDGREPTERGPRASVRQKADLDPSQRQGCACDSCGASLPRHGDGRPTAYLARRRFECDGQGNVFLYSRPDGPAPGARPRQCERCRWPGGRARRGEPFPCEAAVRADPRLHAGPAPPEAGLSSRLGCQEPPGGPAPPPRSGPSLPAALLAGGKPYKCSECDKTFSHKSRLVEHHRSHTGEKPYGCGQCGKAFSRKSCLLIHHRIHTGEKPFGCGECGKAFFQKSHLILHRRTHTGERPYECGECGKAFSQNSCLIIHRRTHMGKKPYECSECGKTFSQKANLIRHHRIHTREKLHG</sequence>
<keyword evidence="3 5" id="KW-0863">Zinc-finger</keyword>
<name>A0A6J1XZW4_ACIJB</name>
<dbReference type="Gene3D" id="6.10.140.140">
    <property type="match status" value="1"/>
</dbReference>
<dbReference type="PANTHER" id="PTHR24381:SF455">
    <property type="entry name" value="RB-ASSOCIATED KRAB ZINC FINGER PROTEIN-RELATED"/>
    <property type="match status" value="1"/>
</dbReference>
<dbReference type="SUPFAM" id="SSF57667">
    <property type="entry name" value="beta-beta-alpha zinc fingers"/>
    <property type="match status" value="3"/>
</dbReference>
<dbReference type="Pfam" id="PF00096">
    <property type="entry name" value="zf-C2H2"/>
    <property type="match status" value="5"/>
</dbReference>
<dbReference type="SUPFAM" id="SSF109640">
    <property type="entry name" value="KRAB domain (Kruppel-associated box)"/>
    <property type="match status" value="1"/>
</dbReference>
<feature type="compositionally biased region" description="Basic and acidic residues" evidence="6">
    <location>
        <begin position="143"/>
        <end position="164"/>
    </location>
</feature>
<feature type="domain" description="C2H2-type" evidence="7">
    <location>
        <begin position="379"/>
        <end position="406"/>
    </location>
</feature>
<gene>
    <name evidence="10" type="primary">LOC106984519</name>
</gene>
<accession>A0A6J1XZW4</accession>
<feature type="region of interest" description="Disordered" evidence="6">
    <location>
        <begin position="249"/>
        <end position="285"/>
    </location>
</feature>
<keyword evidence="2" id="KW-0677">Repeat</keyword>
<dbReference type="PROSITE" id="PS50805">
    <property type="entry name" value="KRAB"/>
    <property type="match status" value="1"/>
</dbReference>